<dbReference type="Pfam" id="PF00550">
    <property type="entry name" value="PP-binding"/>
    <property type="match status" value="1"/>
</dbReference>
<evidence type="ECO:0000256" key="2">
    <source>
        <dbReference type="ARBA" id="ARBA00022553"/>
    </source>
</evidence>
<dbReference type="InterPro" id="IPR042099">
    <property type="entry name" value="ANL_N_sf"/>
</dbReference>
<dbReference type="Pfam" id="PF00501">
    <property type="entry name" value="AMP-binding"/>
    <property type="match status" value="1"/>
</dbReference>
<dbReference type="InterPro" id="IPR009081">
    <property type="entry name" value="PP-bd_ACP"/>
</dbReference>
<dbReference type="Gene3D" id="3.30.559.30">
    <property type="entry name" value="Nonribosomal peptide synthetase, condensation domain"/>
    <property type="match status" value="2"/>
</dbReference>
<feature type="domain" description="Carrier" evidence="3">
    <location>
        <begin position="946"/>
        <end position="1020"/>
    </location>
</feature>
<dbReference type="SUPFAM" id="SSF56801">
    <property type="entry name" value="Acetyl-CoA synthetase-like"/>
    <property type="match status" value="1"/>
</dbReference>
<reference evidence="4" key="2">
    <citation type="submission" date="2023-06" db="EMBL/GenBank/DDBJ databases">
        <authorList>
            <person name="Lucena T."/>
            <person name="Sun Q."/>
        </authorList>
    </citation>
    <scope>NUCLEOTIDE SEQUENCE</scope>
    <source>
        <strain evidence="4">CECT 7703</strain>
    </source>
</reference>
<dbReference type="RefSeq" id="WP_290333676.1">
    <property type="nucleotide sequence ID" value="NZ_JAUFPU010000018.1"/>
</dbReference>
<dbReference type="InterPro" id="IPR001242">
    <property type="entry name" value="Condensation_dom"/>
</dbReference>
<dbReference type="SUPFAM" id="SSF52777">
    <property type="entry name" value="CoA-dependent acyltransferases"/>
    <property type="match status" value="3"/>
</dbReference>
<organism evidence="4 5">
    <name type="scientific">Chitinimonas viridis</name>
    <dbReference type="NCBI Taxonomy" id="664880"/>
    <lineage>
        <taxon>Bacteria</taxon>
        <taxon>Pseudomonadati</taxon>
        <taxon>Pseudomonadota</taxon>
        <taxon>Betaproteobacteria</taxon>
        <taxon>Neisseriales</taxon>
        <taxon>Chitinibacteraceae</taxon>
        <taxon>Chitinimonas</taxon>
    </lineage>
</organism>
<dbReference type="InterPro" id="IPR020459">
    <property type="entry name" value="AMP-binding"/>
</dbReference>
<dbReference type="CDD" id="cd05930">
    <property type="entry name" value="A_NRPS"/>
    <property type="match status" value="1"/>
</dbReference>
<dbReference type="Gene3D" id="3.30.300.30">
    <property type="match status" value="1"/>
</dbReference>
<dbReference type="InterPro" id="IPR036736">
    <property type="entry name" value="ACP-like_sf"/>
</dbReference>
<proteinExistence type="predicted"/>
<dbReference type="Gene3D" id="3.40.50.12780">
    <property type="entry name" value="N-terminal domain of ligase-like"/>
    <property type="match status" value="1"/>
</dbReference>
<dbReference type="PANTHER" id="PTHR45527:SF1">
    <property type="entry name" value="FATTY ACID SYNTHASE"/>
    <property type="match status" value="1"/>
</dbReference>
<dbReference type="InterPro" id="IPR020806">
    <property type="entry name" value="PKS_PP-bd"/>
</dbReference>
<dbReference type="Proteomes" id="UP001180081">
    <property type="component" value="Unassembled WGS sequence"/>
</dbReference>
<dbReference type="SUPFAM" id="SSF47336">
    <property type="entry name" value="ACP-like"/>
    <property type="match status" value="1"/>
</dbReference>
<dbReference type="Pfam" id="PF00668">
    <property type="entry name" value="Condensation"/>
    <property type="match status" value="2"/>
</dbReference>
<sequence length="1463" mass="158633">MNNLTELAVATQDGFALSPQQRSLWTLRSREDRPVHCHAIAGHLGCALESTQLRHRLLAMLAEHEILRTRFARQPGLLEPIQVPLAYSAEMLSLREEDWRHLDEATVAQMKTLHWNEASGSMRVETGLAVLAALLPDGGQYLILAAAPLAADARTLVQLLQLLGGAVLSENAEPIQYADLSAWLEEVALADESEAGRRFWRSQQAAPTGKGLVFDTVAKAGPARLPQARRALPDALCLALARQAERWGLPVEDLYFGSWLWLLQTLSEDQVLPAVTRIMDGVSLPELAYSLGPLERALPFALPEGCDLRTPASFLAVAHASAEMRAQQDCFVAEGGGDATRYAFRMLTMANQLACLDALSVGSGACRAMGSVWLQQVHGCLLVESGADSYSQATIDCLVEQWYCLLEVLADTEAEAELGLRLMPALQAQVLALGQGAVVPLEANANVVAWFESALAGTGQGAVMDDTHRSPLAEIDARANRLARQLRQEGIGKGQLVGLYQHRSLGYVVAMLAVLKAGAAYIPLDRDYPSERLAYMLDNSGTGLVLVDGDTLPQLTGPSTGNARFLALAELERAAAAQPDTPLGVAISGEDLAYVLYTSGSTGTPKGVMIPHRALFNHMRWMIGRFEFSAADVFLQRTSSSFDASVWEFWAPLLVGGTMVIARQDNAYDLAYLMDLMARREVTVAQFVPSLLDTLVDYPAFTALPALNRVFAGGEALTRALRQKCFTRLSASLCNLYGPTEACIDATYQLCTPNDGEAADIGGPIDNTQVIVVDAYGRLAGIGIPGELCIGGAGLFSGYLNRQDLTDEKCFVPDGLDRLFYRTGDLARLLPDGALRYLGRMDQQVKLHGQRIELAEIDAVLSTAPGVQRAITVVAEGAQLVALVQSHATTTQAQLLAHASQFLPAYMVPSRTLAIQQFPILPNGKLDRAAMVKLAEAAQERTSLELPQTRLEHVLLQVWQQVLRRTAISVTDRFFSIGGDSIRSIQVVYEASQQGLALTVMDIFKFQTIRALASYLASGGVAKTAQHIIPAGDPVPGGLRQLYEDVYPATEMQRYMIARYAEDSARHGIFHAQQALRIHMPGLDIGVLAEAILAASDAPNFKTRFIAHDSACFQVQLPASGVTVVQRDLRARDAVAQGQAVRQWLEEDQQHGFDPFDLSAPLARAAIMQLAADQAEVVFSNHHAIQDGWGNVVFLNRVSRYYRDAIQGVETAALAPVNVCKEYALIQHALVQDPEQTAFWRQRMAGMAASYPVTATVAGPRYAAQTQAIDTGLVHAVNQLGQAHNLTAKAIFLTAYMQALHVRGLNPVIGVVSNGRSEQLSDPFHAMGLYWNLMPFGTRLPEGEGVDRSIWVQAQLMGLEPYARFPLPCIEALGEPSQRIGASFNFVNFHNEDLGEGNAAITGTYALDNFGFPIGITLGVEPDGGVSCLLQLDRGLAFGLPDFFATYKQSLCNLTGHVLASQS</sequence>
<dbReference type="EMBL" id="JAUFPU010000018">
    <property type="protein sequence ID" value="MDN3578323.1"/>
    <property type="molecule type" value="Genomic_DNA"/>
</dbReference>
<dbReference type="Gene3D" id="1.10.1200.10">
    <property type="entry name" value="ACP-like"/>
    <property type="match status" value="1"/>
</dbReference>
<keyword evidence="1" id="KW-0596">Phosphopantetheine</keyword>
<dbReference type="InterPro" id="IPR023213">
    <property type="entry name" value="CAT-like_dom_sf"/>
</dbReference>
<dbReference type="PROSITE" id="PS50075">
    <property type="entry name" value="CARRIER"/>
    <property type="match status" value="1"/>
</dbReference>
<protein>
    <submittedName>
        <fullName evidence="4">Amino acid adenylation domain-containing protein</fullName>
    </submittedName>
</protein>
<reference evidence="4" key="1">
    <citation type="journal article" date="2014" name="Int. J. Syst. Evol. Microbiol.">
        <title>Complete genome of a new Firmicutes species belonging to the dominant human colonic microbiota ('Ruminococcus bicirculans') reveals two chromosomes and a selective capacity to utilize plant glucans.</title>
        <authorList>
            <consortium name="NISC Comparative Sequencing Program"/>
            <person name="Wegmann U."/>
            <person name="Louis P."/>
            <person name="Goesmann A."/>
            <person name="Henrissat B."/>
            <person name="Duncan S.H."/>
            <person name="Flint H.J."/>
        </authorList>
    </citation>
    <scope>NUCLEOTIDE SEQUENCE</scope>
    <source>
        <strain evidence="4">CECT 7703</strain>
    </source>
</reference>
<evidence type="ECO:0000256" key="1">
    <source>
        <dbReference type="ARBA" id="ARBA00022450"/>
    </source>
</evidence>
<dbReference type="PRINTS" id="PR00154">
    <property type="entry name" value="AMPBINDING"/>
</dbReference>
<gene>
    <name evidence="4" type="ORF">QWZ03_16260</name>
</gene>
<keyword evidence="2" id="KW-0597">Phosphoprotein</keyword>
<name>A0ABT8B9T2_9NEIS</name>
<dbReference type="SMART" id="SM00823">
    <property type="entry name" value="PKS_PP"/>
    <property type="match status" value="1"/>
</dbReference>
<comment type="caution">
    <text evidence="4">The sequence shown here is derived from an EMBL/GenBank/DDBJ whole genome shotgun (WGS) entry which is preliminary data.</text>
</comment>
<dbReference type="InterPro" id="IPR045851">
    <property type="entry name" value="AMP-bd_C_sf"/>
</dbReference>
<dbReference type="InterPro" id="IPR020845">
    <property type="entry name" value="AMP-binding_CS"/>
</dbReference>
<dbReference type="PROSITE" id="PS00455">
    <property type="entry name" value="AMP_BINDING"/>
    <property type="match status" value="1"/>
</dbReference>
<dbReference type="InterPro" id="IPR000873">
    <property type="entry name" value="AMP-dep_synth/lig_dom"/>
</dbReference>
<dbReference type="InterPro" id="IPR010071">
    <property type="entry name" value="AA_adenyl_dom"/>
</dbReference>
<evidence type="ECO:0000259" key="3">
    <source>
        <dbReference type="PROSITE" id="PS50075"/>
    </source>
</evidence>
<dbReference type="PANTHER" id="PTHR45527">
    <property type="entry name" value="NONRIBOSOMAL PEPTIDE SYNTHETASE"/>
    <property type="match status" value="1"/>
</dbReference>
<dbReference type="Gene3D" id="3.30.559.10">
    <property type="entry name" value="Chloramphenicol acetyltransferase-like domain"/>
    <property type="match status" value="2"/>
</dbReference>
<dbReference type="NCBIfam" id="TIGR01733">
    <property type="entry name" value="AA-adenyl-dom"/>
    <property type="match status" value="1"/>
</dbReference>
<evidence type="ECO:0000313" key="4">
    <source>
        <dbReference type="EMBL" id="MDN3578323.1"/>
    </source>
</evidence>
<keyword evidence="5" id="KW-1185">Reference proteome</keyword>
<accession>A0ABT8B9T2</accession>
<evidence type="ECO:0000313" key="5">
    <source>
        <dbReference type="Proteomes" id="UP001180081"/>
    </source>
</evidence>